<evidence type="ECO:0000313" key="2">
    <source>
        <dbReference type="Proteomes" id="UP000020077"/>
    </source>
</evidence>
<sequence>MGLLDGILGDILGKTTGAARQTPTEDGNSNLLMALLPVVLGMLMNRQGNAGGTGGGGLGDLLGSMLGGRSGQGSGIGDVLGGTGGSTAGGGLAAVLGSVLGGGASGEGGSIGLPGLGGLLEQLQRAGFAEQASSWVGSGQNLPIAPEAMGQIFGSDALSQIAQQAGVSESEASEGLSQLLPEVVDRLTPDGNAPDLDQLRTSVDSLTRQFGG</sequence>
<name>A0A080LX70_9PROT</name>
<evidence type="ECO:0008006" key="3">
    <source>
        <dbReference type="Google" id="ProtNLM"/>
    </source>
</evidence>
<reference evidence="1 2" key="1">
    <citation type="submission" date="2014-02" db="EMBL/GenBank/DDBJ databases">
        <title>Expanding our view of genomic diversity in Candidatus Accumulibacter clades.</title>
        <authorList>
            <person name="Skennerton C.T."/>
            <person name="Barr J.J."/>
            <person name="Slater F.R."/>
            <person name="Bond P.L."/>
            <person name="Tyson G.W."/>
        </authorList>
    </citation>
    <scope>NUCLEOTIDE SEQUENCE [LARGE SCALE GENOMIC DNA]</scope>
    <source>
        <strain evidence="2">BA-91</strain>
    </source>
</reference>
<dbReference type="InterPro" id="IPR045372">
    <property type="entry name" value="YidB"/>
</dbReference>
<organism evidence="1 2">
    <name type="scientific">Candidatus Accumulibacter phosphatis</name>
    <dbReference type="NCBI Taxonomy" id="327160"/>
    <lineage>
        <taxon>Bacteria</taxon>
        <taxon>Pseudomonadati</taxon>
        <taxon>Pseudomonadota</taxon>
        <taxon>Betaproteobacteria</taxon>
        <taxon>Candidatus Accumulibacter</taxon>
    </lineage>
</organism>
<protein>
    <recommendedName>
        <fullName evidence="3">DUF937 domain-containing protein</fullName>
    </recommendedName>
</protein>
<dbReference type="EMBL" id="JDVG02000255">
    <property type="protein sequence ID" value="KFB73271.1"/>
    <property type="molecule type" value="Genomic_DNA"/>
</dbReference>
<dbReference type="Gene3D" id="1.10.10.690">
    <property type="entry name" value="YidB-like"/>
    <property type="match status" value="1"/>
</dbReference>
<dbReference type="SUPFAM" id="SSF140804">
    <property type="entry name" value="YidB-like"/>
    <property type="match status" value="1"/>
</dbReference>
<evidence type="ECO:0000313" key="1">
    <source>
        <dbReference type="EMBL" id="KFB73271.1"/>
    </source>
</evidence>
<comment type="caution">
    <text evidence="1">The sequence shown here is derived from an EMBL/GenBank/DDBJ whole genome shotgun (WGS) entry which is preliminary data.</text>
</comment>
<proteinExistence type="predicted"/>
<accession>A0A080LX70</accession>
<dbReference type="AlphaFoldDB" id="A0A080LX70"/>
<dbReference type="InterPro" id="IPR027405">
    <property type="entry name" value="YidB-like"/>
</dbReference>
<dbReference type="Proteomes" id="UP000020077">
    <property type="component" value="Unassembled WGS sequence"/>
</dbReference>
<gene>
    <name evidence="1" type="ORF">AW09_001472</name>
</gene>
<dbReference type="Pfam" id="PF20159">
    <property type="entry name" value="YidB"/>
    <property type="match status" value="1"/>
</dbReference>